<dbReference type="Gene3D" id="1.10.4040.10">
    <property type="entry name" value="Penicillinase repressor domain"/>
    <property type="match status" value="1"/>
</dbReference>
<dbReference type="RefSeq" id="WP_341406837.1">
    <property type="nucleotide sequence ID" value="NZ_JBBUKT010000010.1"/>
</dbReference>
<gene>
    <name evidence="5" type="ORF">WKV53_21345</name>
</gene>
<sequence length="127" mass="14306">MNAPNISESEWAVMEVLWDHSPRTASEIAKTLREKTSWAENTVRTLLTRLVEKGALAIEEQTGSPKLYSPAIKREACVRAESESFLERIFQGAAKPLLVHFAKNARLTPDEVKELKKLLDQSTQNKS</sequence>
<name>A0ABU9B1I2_9BACT</name>
<keyword evidence="6" id="KW-1185">Reference proteome</keyword>
<comment type="caution">
    <text evidence="5">The sequence shown here is derived from an EMBL/GenBank/DDBJ whole genome shotgun (WGS) entry which is preliminary data.</text>
</comment>
<evidence type="ECO:0000256" key="1">
    <source>
        <dbReference type="ARBA" id="ARBA00011046"/>
    </source>
</evidence>
<dbReference type="Gene3D" id="1.10.10.10">
    <property type="entry name" value="Winged helix-like DNA-binding domain superfamily/Winged helix DNA-binding domain"/>
    <property type="match status" value="1"/>
</dbReference>
<dbReference type="SUPFAM" id="SSF46785">
    <property type="entry name" value="Winged helix' DNA-binding domain"/>
    <property type="match status" value="1"/>
</dbReference>
<dbReference type="PIRSF" id="PIRSF019455">
    <property type="entry name" value="CopR_AtkY"/>
    <property type="match status" value="1"/>
</dbReference>
<evidence type="ECO:0000313" key="6">
    <source>
        <dbReference type="Proteomes" id="UP001371305"/>
    </source>
</evidence>
<dbReference type="EMBL" id="JBBUKT010000010">
    <property type="protein sequence ID" value="MEK7953074.1"/>
    <property type="molecule type" value="Genomic_DNA"/>
</dbReference>
<dbReference type="Pfam" id="PF03965">
    <property type="entry name" value="Penicillinase_R"/>
    <property type="match status" value="1"/>
</dbReference>
<evidence type="ECO:0000256" key="2">
    <source>
        <dbReference type="ARBA" id="ARBA00023015"/>
    </source>
</evidence>
<comment type="similarity">
    <text evidence="1">Belongs to the BlaI transcriptional regulatory family.</text>
</comment>
<dbReference type="Proteomes" id="UP001371305">
    <property type="component" value="Unassembled WGS sequence"/>
</dbReference>
<organism evidence="5 6">
    <name type="scientific">Luteolibacter soli</name>
    <dbReference type="NCBI Taxonomy" id="3135280"/>
    <lineage>
        <taxon>Bacteria</taxon>
        <taxon>Pseudomonadati</taxon>
        <taxon>Verrucomicrobiota</taxon>
        <taxon>Verrucomicrobiia</taxon>
        <taxon>Verrucomicrobiales</taxon>
        <taxon>Verrucomicrobiaceae</taxon>
        <taxon>Luteolibacter</taxon>
    </lineage>
</organism>
<keyword evidence="4" id="KW-0804">Transcription</keyword>
<proteinExistence type="inferred from homology"/>
<keyword evidence="3" id="KW-0238">DNA-binding</keyword>
<evidence type="ECO:0000313" key="5">
    <source>
        <dbReference type="EMBL" id="MEK7953074.1"/>
    </source>
</evidence>
<dbReference type="InterPro" id="IPR005650">
    <property type="entry name" value="BlaI_family"/>
</dbReference>
<keyword evidence="2" id="KW-0805">Transcription regulation</keyword>
<protein>
    <submittedName>
        <fullName evidence="5">BlaI/MecI/CopY family transcriptional regulator</fullName>
    </submittedName>
</protein>
<dbReference type="InterPro" id="IPR036390">
    <property type="entry name" value="WH_DNA-bd_sf"/>
</dbReference>
<dbReference type="InterPro" id="IPR036388">
    <property type="entry name" value="WH-like_DNA-bd_sf"/>
</dbReference>
<reference evidence="5 6" key="1">
    <citation type="submission" date="2024-04" db="EMBL/GenBank/DDBJ databases">
        <title>Luteolibacter sp. isolated from soil.</title>
        <authorList>
            <person name="An J."/>
        </authorList>
    </citation>
    <scope>NUCLEOTIDE SEQUENCE [LARGE SCALE GENOMIC DNA]</scope>
    <source>
        <strain evidence="5 6">Y139</strain>
    </source>
</reference>
<accession>A0ABU9B1I2</accession>
<evidence type="ECO:0000256" key="4">
    <source>
        <dbReference type="ARBA" id="ARBA00023163"/>
    </source>
</evidence>
<evidence type="ECO:0000256" key="3">
    <source>
        <dbReference type="ARBA" id="ARBA00023125"/>
    </source>
</evidence>